<organism evidence="1">
    <name type="scientific">Spiroplasma citri</name>
    <dbReference type="NCBI Taxonomy" id="2133"/>
    <lineage>
        <taxon>Bacteria</taxon>
        <taxon>Bacillati</taxon>
        <taxon>Mycoplasmatota</taxon>
        <taxon>Mollicutes</taxon>
        <taxon>Entomoplasmatales</taxon>
        <taxon>Spiroplasmataceae</taxon>
        <taxon>Spiroplasma</taxon>
    </lineage>
</organism>
<proteinExistence type="predicted"/>
<evidence type="ECO:0000313" key="1">
    <source>
        <dbReference type="EMBL" id="CAK99400.1"/>
    </source>
</evidence>
<dbReference type="KEGG" id="sck:SCITRI_00712"/>
<dbReference type="STRING" id="2133.SCITRI_00712"/>
<reference evidence="1" key="1">
    <citation type="journal article" date="2010" name="Appl. Environ. Microbiol.">
        <title>Partial chromosome sequence of Spiroplasma citri reveals extensive viral invasion and important gene decay.</title>
        <authorList>
            <person name="Carle P."/>
            <person name="Saillard C."/>
            <person name="Carrere N."/>
            <person name="Carrere S."/>
            <person name="Duret S."/>
            <person name="Eveillard S."/>
            <person name="Gaurivaud P."/>
            <person name="Gourgues G."/>
            <person name="Gouzy J."/>
            <person name="Salar P."/>
            <person name="Verdin E."/>
            <person name="Breton M."/>
            <person name="Blanchard A."/>
            <person name="Laigret F."/>
            <person name="Bove J.M."/>
            <person name="Renaudin J."/>
            <person name="Foissac X."/>
        </authorList>
    </citation>
    <scope>NUCLEOTIDE SEQUENCE</scope>
    <source>
        <strain evidence="1">GII3-3X</strain>
    </source>
</reference>
<dbReference type="AlphaFoldDB" id="Q14M80"/>
<sequence>MKKLLSLLSTLAIRSTAIPAGYAMNPYNFENNNKFSREWSYGEKSFDWKNNYLTINVG</sequence>
<dbReference type="RefSeq" id="WP_237238065.1">
    <property type="nucleotide sequence ID" value="NZ_CP013197.1"/>
</dbReference>
<gene>
    <name evidence="1" type="ORF">SPICI12_010</name>
</gene>
<dbReference type="GeneID" id="79946417"/>
<name>Q14M80_SPICI</name>
<accession>Q14M80</accession>
<dbReference type="EMBL" id="AM285313">
    <property type="protein sequence ID" value="CAK99400.1"/>
    <property type="molecule type" value="Genomic_DNA"/>
</dbReference>
<protein>
    <submittedName>
        <fullName evidence="1">Uncharacterized protein</fullName>
    </submittedName>
</protein>